<reference evidence="2 3" key="1">
    <citation type="submission" date="2015-03" db="EMBL/GenBank/DDBJ databases">
        <title>Genome sequence of Pseudoalteromonas aurantia.</title>
        <authorList>
            <person name="Xie B.-B."/>
            <person name="Rong J.-C."/>
            <person name="Qin Q.-L."/>
            <person name="Zhang Y.-Z."/>
        </authorList>
    </citation>
    <scope>NUCLEOTIDE SEQUENCE [LARGE SCALE GENOMIC DNA]</scope>
    <source>
        <strain evidence="2 3">208</strain>
    </source>
</reference>
<dbReference type="CDD" id="cd06121">
    <property type="entry name" value="cupin_YML079wp"/>
    <property type="match status" value="1"/>
</dbReference>
<proteinExistence type="predicted"/>
<evidence type="ECO:0000313" key="3">
    <source>
        <dbReference type="Proteomes" id="UP000615755"/>
    </source>
</evidence>
<dbReference type="EMBL" id="AQGV01000009">
    <property type="protein sequence ID" value="MBE0366313.1"/>
    <property type="molecule type" value="Genomic_DNA"/>
</dbReference>
<name>A0ABR9E5N8_9GAMM</name>
<dbReference type="InterPro" id="IPR011051">
    <property type="entry name" value="RmlC_Cupin_sf"/>
</dbReference>
<evidence type="ECO:0000259" key="1">
    <source>
        <dbReference type="Pfam" id="PF06172"/>
    </source>
</evidence>
<gene>
    <name evidence="2" type="ORF">PAUR_a3295</name>
</gene>
<keyword evidence="3" id="KW-1185">Reference proteome</keyword>
<dbReference type="Gene3D" id="2.60.120.10">
    <property type="entry name" value="Jelly Rolls"/>
    <property type="match status" value="1"/>
</dbReference>
<comment type="caution">
    <text evidence="2">The sequence shown here is derived from an EMBL/GenBank/DDBJ whole genome shotgun (WGS) entry which is preliminary data.</text>
</comment>
<organism evidence="2 3">
    <name type="scientific">Pseudoalteromonas aurantia 208</name>
    <dbReference type="NCBI Taxonomy" id="1314867"/>
    <lineage>
        <taxon>Bacteria</taxon>
        <taxon>Pseudomonadati</taxon>
        <taxon>Pseudomonadota</taxon>
        <taxon>Gammaproteobacteria</taxon>
        <taxon>Alteromonadales</taxon>
        <taxon>Pseudoalteromonadaceae</taxon>
        <taxon>Pseudoalteromonas</taxon>
    </lineage>
</organism>
<protein>
    <recommendedName>
        <fullName evidence="1">DUF985 domain-containing protein</fullName>
    </recommendedName>
</protein>
<dbReference type="RefSeq" id="WP_192505873.1">
    <property type="nucleotide sequence ID" value="NZ_AQGV01000009.1"/>
</dbReference>
<dbReference type="Proteomes" id="UP000615755">
    <property type="component" value="Unassembled WGS sequence"/>
</dbReference>
<dbReference type="SUPFAM" id="SSF51182">
    <property type="entry name" value="RmlC-like cupins"/>
    <property type="match status" value="1"/>
</dbReference>
<evidence type="ECO:0000313" key="2">
    <source>
        <dbReference type="EMBL" id="MBE0366313.1"/>
    </source>
</evidence>
<dbReference type="InterPro" id="IPR039935">
    <property type="entry name" value="YML079W-like"/>
</dbReference>
<dbReference type="PANTHER" id="PTHR33387">
    <property type="entry name" value="RMLC-LIKE JELLY ROLL FOLD PROTEIN"/>
    <property type="match status" value="1"/>
</dbReference>
<dbReference type="SUPFAM" id="SSF56399">
    <property type="entry name" value="ADP-ribosylation"/>
    <property type="match status" value="1"/>
</dbReference>
<feature type="domain" description="DUF985" evidence="1">
    <location>
        <begin position="121"/>
        <end position="249"/>
    </location>
</feature>
<dbReference type="Pfam" id="PF06172">
    <property type="entry name" value="Cupin_5"/>
    <property type="match status" value="1"/>
</dbReference>
<dbReference type="InterPro" id="IPR014710">
    <property type="entry name" value="RmlC-like_jellyroll"/>
</dbReference>
<dbReference type="PANTHER" id="PTHR33387:SF3">
    <property type="entry name" value="DUF985 DOMAIN-CONTAINING PROTEIN"/>
    <property type="match status" value="1"/>
</dbReference>
<dbReference type="InterPro" id="IPR009297">
    <property type="entry name" value="DUF952"/>
</dbReference>
<sequence length="286" mass="31254">MTDTSAIFIIVPTADVTSITSELNYVPASLNSEGFIHACEYHQVAEVVSRFFDNHLALSVLVVDVSLINSPLRYEAPSTTMSSPALFPHIYGALNTDAIVDVCDLVHFKHQPITPEIMAVLRHYRFERLPVESTLFKSTWRSSSNNTHGEPVGTAMIGLYCDSLTSVSCFHKLTFDEVWHFYGGDPLELTLLYPNGDSEQVVLGTDFTNGHVCQYLIPAGVWQGGCLVEGGQYALFGCTMAPGFTGSCFTAGIADALIEAYPNEEKVIKKLSVNGHQTTMPEGFAT</sequence>
<dbReference type="InterPro" id="IPR009327">
    <property type="entry name" value="Cupin_DUF985"/>
</dbReference>
<dbReference type="Pfam" id="PF06108">
    <property type="entry name" value="DUF952"/>
    <property type="match status" value="1"/>
</dbReference>
<accession>A0ABR9E5N8</accession>
<dbReference type="Gene3D" id="3.20.170.20">
    <property type="entry name" value="Protein of unknown function DUF952"/>
    <property type="match status" value="1"/>
</dbReference>